<evidence type="ECO:0000259" key="3">
    <source>
        <dbReference type="Pfam" id="PF02557"/>
    </source>
</evidence>
<dbReference type="Pfam" id="PF02557">
    <property type="entry name" value="VanY"/>
    <property type="match status" value="1"/>
</dbReference>
<protein>
    <recommendedName>
        <fullName evidence="3">D-alanyl-D-alanine carboxypeptidase-like core domain-containing protein</fullName>
    </recommendedName>
</protein>
<feature type="region of interest" description="Disordered" evidence="1">
    <location>
        <begin position="32"/>
        <end position="52"/>
    </location>
</feature>
<dbReference type="Gene3D" id="3.30.1380.10">
    <property type="match status" value="1"/>
</dbReference>
<dbReference type="PANTHER" id="PTHR34385:SF1">
    <property type="entry name" value="PEPTIDOGLYCAN L-ALANYL-D-GLUTAMATE ENDOPEPTIDASE CWLK"/>
    <property type="match status" value="1"/>
</dbReference>
<dbReference type="InterPro" id="IPR003709">
    <property type="entry name" value="VanY-like_core_dom"/>
</dbReference>
<evidence type="ECO:0000256" key="2">
    <source>
        <dbReference type="SAM" id="SignalP"/>
    </source>
</evidence>
<dbReference type="CDD" id="cd14852">
    <property type="entry name" value="LD-carboxypeptidase"/>
    <property type="match status" value="1"/>
</dbReference>
<name>A0A1D9MJG7_9ACTO</name>
<dbReference type="GO" id="GO:0006508">
    <property type="term" value="P:proteolysis"/>
    <property type="evidence" value="ECO:0007669"/>
    <property type="project" value="InterPro"/>
</dbReference>
<dbReference type="AlphaFoldDB" id="A0A1D9MJG7"/>
<proteinExistence type="predicted"/>
<accession>A0A1D9MJG7</accession>
<dbReference type="PANTHER" id="PTHR34385">
    <property type="entry name" value="D-ALANYL-D-ALANINE CARBOXYPEPTIDASE"/>
    <property type="match status" value="1"/>
</dbReference>
<evidence type="ECO:0000313" key="5">
    <source>
        <dbReference type="Proteomes" id="UP000176288"/>
    </source>
</evidence>
<dbReference type="STRING" id="1912795.BK816_02645"/>
<dbReference type="Proteomes" id="UP000176288">
    <property type="component" value="Chromosome"/>
</dbReference>
<feature type="signal peptide" evidence="2">
    <location>
        <begin position="1"/>
        <end position="20"/>
    </location>
</feature>
<dbReference type="EMBL" id="CP017812">
    <property type="protein sequence ID" value="AOZ72333.1"/>
    <property type="molecule type" value="Genomic_DNA"/>
</dbReference>
<dbReference type="GO" id="GO:0008233">
    <property type="term" value="F:peptidase activity"/>
    <property type="evidence" value="ECO:0007669"/>
    <property type="project" value="InterPro"/>
</dbReference>
<reference evidence="4 5" key="1">
    <citation type="submission" date="2016-10" db="EMBL/GenBank/DDBJ databases">
        <title>Actinomyces aegypiusis sp. nov., isolated from the Aegypius monachus in Qinghai Tibet Plateau China.</title>
        <authorList>
            <person name="Wang Y."/>
        </authorList>
    </citation>
    <scope>NUCLEOTIDE SEQUENCE [LARGE SCALE GENOMIC DNA]</scope>
    <source>
        <strain evidence="4 5">VUL4_3</strain>
    </source>
</reference>
<dbReference type="KEGG" id="avu:BK816_02645"/>
<keyword evidence="2" id="KW-0732">Signal</keyword>
<dbReference type="InterPro" id="IPR058193">
    <property type="entry name" value="VanY/YodJ_core_dom"/>
</dbReference>
<dbReference type="SUPFAM" id="SSF55166">
    <property type="entry name" value="Hedgehog/DD-peptidase"/>
    <property type="match status" value="1"/>
</dbReference>
<gene>
    <name evidence="4" type="ORF">BK816_02645</name>
</gene>
<feature type="chain" id="PRO_5039531603" description="D-alanyl-D-alanine carboxypeptidase-like core domain-containing protein" evidence="2">
    <location>
        <begin position="21"/>
        <end position="273"/>
    </location>
</feature>
<dbReference type="InterPro" id="IPR052179">
    <property type="entry name" value="DD-CPase-like"/>
</dbReference>
<organism evidence="4 5">
    <name type="scientific">Boudabousia tangfeifanii</name>
    <dbReference type="NCBI Taxonomy" id="1912795"/>
    <lineage>
        <taxon>Bacteria</taxon>
        <taxon>Bacillati</taxon>
        <taxon>Actinomycetota</taxon>
        <taxon>Actinomycetes</taxon>
        <taxon>Actinomycetales</taxon>
        <taxon>Actinomycetaceae</taxon>
        <taxon>Boudabousia</taxon>
    </lineage>
</organism>
<dbReference type="InterPro" id="IPR009045">
    <property type="entry name" value="Zn_M74/Hedgehog-like"/>
</dbReference>
<sequence>MIIVAVLVAIGMCLPFLASAFALEDALGQPEQVSISEPKATDKPAVTPQRTPEENWLQVPTLPLIEKGLGTTGFPTLRPFITEVDEQVLQAWEKSRKPHPIPKDFKIVNKVRALPADYAPGEDPKAAKAVRELIAAARKAGLDISDDYSGYRDYQHQAGLYNLYVEKYGKDRADTFSARPGHSEHQTGQAFDLKSNSGELLGVVDGKRTAYWVAHHAHEFGFIVRYQTGKEAITGYRAEPWHLRYVGAEATKIYRSGLTLEEYYGVKGGNYAN</sequence>
<evidence type="ECO:0000256" key="1">
    <source>
        <dbReference type="SAM" id="MobiDB-lite"/>
    </source>
</evidence>
<evidence type="ECO:0000313" key="4">
    <source>
        <dbReference type="EMBL" id="AOZ72333.1"/>
    </source>
</evidence>
<feature type="domain" description="D-alanyl-D-alanine carboxypeptidase-like core" evidence="3">
    <location>
        <begin position="124"/>
        <end position="247"/>
    </location>
</feature>
<keyword evidence="5" id="KW-1185">Reference proteome</keyword>